<name>A0A835J134_9ROSI</name>
<reference evidence="4 5" key="1">
    <citation type="submission" date="2020-10" db="EMBL/GenBank/DDBJ databases">
        <title>Plant Genome Project.</title>
        <authorList>
            <person name="Zhang R.-G."/>
        </authorList>
    </citation>
    <scope>NUCLEOTIDE SEQUENCE [LARGE SCALE GENOMIC DNA]</scope>
    <source>
        <strain evidence="4">FAFU-HL-1</strain>
        <tissue evidence="4">Leaf</tissue>
    </source>
</reference>
<keyword evidence="5" id="KW-1185">Reference proteome</keyword>
<gene>
    <name evidence="4" type="ORF">SADUNF_Sadunf19G0038400</name>
</gene>
<dbReference type="EMBL" id="JADGMS010000019">
    <property type="protein sequence ID" value="KAF9661156.1"/>
    <property type="molecule type" value="Genomic_DNA"/>
</dbReference>
<dbReference type="SMART" id="SM00184">
    <property type="entry name" value="RING"/>
    <property type="match status" value="1"/>
</dbReference>
<keyword evidence="1" id="KW-0479">Metal-binding</keyword>
<feature type="compositionally biased region" description="Low complexity" evidence="2">
    <location>
        <begin position="227"/>
        <end position="240"/>
    </location>
</feature>
<evidence type="ECO:0000313" key="4">
    <source>
        <dbReference type="EMBL" id="KAF9661156.1"/>
    </source>
</evidence>
<feature type="region of interest" description="Disordered" evidence="2">
    <location>
        <begin position="51"/>
        <end position="76"/>
    </location>
</feature>
<evidence type="ECO:0000256" key="1">
    <source>
        <dbReference type="PROSITE-ProRule" id="PRU00175"/>
    </source>
</evidence>
<sequence>MFAWREKVESTKDKVNMSSDVKLVQLDICSGEGQASEIANTGALCCVAAGPHGAKSPAPGRDSSNNHGEPHWRINSSFSPPPLRMWDCRLRSDGLSHGSRAVHGSSLSSNSRGSRSWVGSERYTNHHHSVSDGALPYSDSPPDTVQEPRWTSPVRKFNLGEPVASTAGGILKITIERFPDSQLRIEAVCPVQFCLQFTYPFLQGSRSQPTWFPCTTERRFASRASDTSPGFGSPSSLSESSHWESTSKRPLAFSNRNVSTRRSYMSKTVYPLVFRNPVSDCETFGDADNSSLGRLTPHEDRISPSHWPDSSSSVEHKFHKTLTELQKLEMSPDPSASSRREGFRWSSASSYDLGIDGERFDIAEHMDMESLRSPSGPVVEQKCGVCGKLLWQKSPWSSHRIMRGGDMPTAGVLPCSHVFHAECLEQVTPKTQIHDPPCPLCLKTVGSIEESPPVSEPLQMALRSLRRSRGMVISEAQGSHSNAETSHHIKDRLRRNWPQAASRPINNGSITSRLRRRFMFKGKSGKELFNTKVFLRIGSSSSQKPA</sequence>
<dbReference type="Gene3D" id="3.30.40.10">
    <property type="entry name" value="Zinc/RING finger domain, C3HC4 (zinc finger)"/>
    <property type="match status" value="1"/>
</dbReference>
<proteinExistence type="predicted"/>
<organism evidence="4 5">
    <name type="scientific">Salix dunnii</name>
    <dbReference type="NCBI Taxonomy" id="1413687"/>
    <lineage>
        <taxon>Eukaryota</taxon>
        <taxon>Viridiplantae</taxon>
        <taxon>Streptophyta</taxon>
        <taxon>Embryophyta</taxon>
        <taxon>Tracheophyta</taxon>
        <taxon>Spermatophyta</taxon>
        <taxon>Magnoliopsida</taxon>
        <taxon>eudicotyledons</taxon>
        <taxon>Gunneridae</taxon>
        <taxon>Pentapetalae</taxon>
        <taxon>rosids</taxon>
        <taxon>fabids</taxon>
        <taxon>Malpighiales</taxon>
        <taxon>Salicaceae</taxon>
        <taxon>Saliceae</taxon>
        <taxon>Salix</taxon>
    </lineage>
</organism>
<dbReference type="SUPFAM" id="SSF57850">
    <property type="entry name" value="RING/U-box"/>
    <property type="match status" value="1"/>
</dbReference>
<dbReference type="AlphaFoldDB" id="A0A835J134"/>
<evidence type="ECO:0000313" key="5">
    <source>
        <dbReference type="Proteomes" id="UP000657918"/>
    </source>
</evidence>
<dbReference type="OrthoDB" id="755409at2759"/>
<dbReference type="Proteomes" id="UP000657918">
    <property type="component" value="Unassembled WGS sequence"/>
</dbReference>
<keyword evidence="1" id="KW-0863">Zinc-finger</keyword>
<dbReference type="PANTHER" id="PTHR31150">
    <property type="entry name" value="EXPRESSED PROTEIN"/>
    <property type="match status" value="1"/>
</dbReference>
<feature type="compositionally biased region" description="Low complexity" evidence="2">
    <location>
        <begin position="104"/>
        <end position="120"/>
    </location>
</feature>
<keyword evidence="1" id="KW-0862">Zinc</keyword>
<evidence type="ECO:0000259" key="3">
    <source>
        <dbReference type="PROSITE" id="PS50089"/>
    </source>
</evidence>
<dbReference type="InterPro" id="IPR013083">
    <property type="entry name" value="Znf_RING/FYVE/PHD"/>
</dbReference>
<feature type="region of interest" description="Disordered" evidence="2">
    <location>
        <begin position="223"/>
        <end position="242"/>
    </location>
</feature>
<dbReference type="InterPro" id="IPR001841">
    <property type="entry name" value="Znf_RING"/>
</dbReference>
<dbReference type="PROSITE" id="PS50089">
    <property type="entry name" value="ZF_RING_2"/>
    <property type="match status" value="1"/>
</dbReference>
<dbReference type="GO" id="GO:0008270">
    <property type="term" value="F:zinc ion binding"/>
    <property type="evidence" value="ECO:0007669"/>
    <property type="project" value="UniProtKB-KW"/>
</dbReference>
<feature type="region of interest" description="Disordered" evidence="2">
    <location>
        <begin position="99"/>
        <end position="150"/>
    </location>
</feature>
<dbReference type="PANTHER" id="PTHR31150:SF2">
    <property type="entry name" value="RING_U-BOX SUPERFAMILY PROTEIN"/>
    <property type="match status" value="1"/>
</dbReference>
<accession>A0A835J134</accession>
<comment type="caution">
    <text evidence="4">The sequence shown here is derived from an EMBL/GenBank/DDBJ whole genome shotgun (WGS) entry which is preliminary data.</text>
</comment>
<evidence type="ECO:0000256" key="2">
    <source>
        <dbReference type="SAM" id="MobiDB-lite"/>
    </source>
</evidence>
<protein>
    <recommendedName>
        <fullName evidence="3">RING-type domain-containing protein</fullName>
    </recommendedName>
</protein>
<feature type="domain" description="RING-type" evidence="3">
    <location>
        <begin position="383"/>
        <end position="441"/>
    </location>
</feature>